<protein>
    <submittedName>
        <fullName evidence="15">Cobalt transport protein</fullName>
    </submittedName>
</protein>
<keyword evidence="10 13" id="KW-1133">Transmembrane helix</keyword>
<keyword evidence="4" id="KW-0813">Transport</keyword>
<dbReference type="GO" id="GO:0016887">
    <property type="term" value="F:ATP hydrolysis activity"/>
    <property type="evidence" value="ECO:0007669"/>
    <property type="project" value="InterPro"/>
</dbReference>
<evidence type="ECO:0000313" key="16">
    <source>
        <dbReference type="Proteomes" id="UP000008234"/>
    </source>
</evidence>
<feature type="compositionally biased region" description="Low complexity" evidence="12">
    <location>
        <begin position="392"/>
        <end position="412"/>
    </location>
</feature>
<keyword evidence="8" id="KW-0067">ATP-binding</keyword>
<dbReference type="InterPro" id="IPR015856">
    <property type="entry name" value="ABC_transpr_CbiO/EcfA_su"/>
</dbReference>
<evidence type="ECO:0000256" key="5">
    <source>
        <dbReference type="ARBA" id="ARBA00022475"/>
    </source>
</evidence>
<evidence type="ECO:0000256" key="12">
    <source>
        <dbReference type="SAM" id="MobiDB-lite"/>
    </source>
</evidence>
<dbReference type="eggNOG" id="COG0619">
    <property type="taxonomic scope" value="Bacteria"/>
</dbReference>
<dbReference type="Pfam" id="PF00005">
    <property type="entry name" value="ABC_tran"/>
    <property type="match status" value="2"/>
</dbReference>
<feature type="domain" description="ABC transporter" evidence="14">
    <location>
        <begin position="12"/>
        <end position="264"/>
    </location>
</feature>
<dbReference type="InterPro" id="IPR050095">
    <property type="entry name" value="ECF_ABC_transporter_ATP-bd"/>
</dbReference>
<dbReference type="Gene3D" id="3.40.50.300">
    <property type="entry name" value="P-loop containing nucleotide triphosphate hydrolases"/>
    <property type="match status" value="2"/>
</dbReference>
<dbReference type="SMART" id="SM00382">
    <property type="entry name" value="AAA"/>
    <property type="match status" value="2"/>
</dbReference>
<evidence type="ECO:0000256" key="11">
    <source>
        <dbReference type="ARBA" id="ARBA00023136"/>
    </source>
</evidence>
<gene>
    <name evidence="15" type="ordered locus">HMPREF0868_0331</name>
</gene>
<proteinExistence type="inferred from homology"/>
<comment type="similarity">
    <text evidence="3">Belongs to the ABC transporter superfamily.</text>
</comment>
<evidence type="ECO:0000256" key="4">
    <source>
        <dbReference type="ARBA" id="ARBA00022448"/>
    </source>
</evidence>
<dbReference type="InterPro" id="IPR003339">
    <property type="entry name" value="ABC/ECF_trnsptr_transmembrane"/>
</dbReference>
<dbReference type="STRING" id="699246.HMPREF0868_0331"/>
<evidence type="ECO:0000256" key="6">
    <source>
        <dbReference type="ARBA" id="ARBA00022692"/>
    </source>
</evidence>
<accession>D3R0G2</accession>
<feature type="transmembrane region" description="Helical" evidence="13">
    <location>
        <begin position="767"/>
        <end position="789"/>
    </location>
</feature>
<evidence type="ECO:0000259" key="14">
    <source>
        <dbReference type="PROSITE" id="PS50893"/>
    </source>
</evidence>
<dbReference type="Proteomes" id="UP000008234">
    <property type="component" value="Chromosome"/>
</dbReference>
<dbReference type="PANTHER" id="PTHR43553">
    <property type="entry name" value="HEAVY METAL TRANSPORTER"/>
    <property type="match status" value="1"/>
</dbReference>
<reference evidence="16" key="1">
    <citation type="submission" date="2009-12" db="EMBL/GenBank/DDBJ databases">
        <title>Sequence of Clostridiales genomosp. BVAB3 str. UPII9-5.</title>
        <authorList>
            <person name="Madupu R."/>
            <person name="Durkin A.S."/>
            <person name="Torralba M."/>
            <person name="Methe B."/>
            <person name="Sutton G.G."/>
            <person name="Strausberg R.L."/>
            <person name="Nelson K.E."/>
        </authorList>
    </citation>
    <scope>NUCLEOTIDE SEQUENCE [LARGE SCALE GENOMIC DNA]</scope>
    <source>
        <strain evidence="16">UPII9-5</strain>
    </source>
</reference>
<feature type="transmembrane region" description="Helical" evidence="13">
    <location>
        <begin position="683"/>
        <end position="716"/>
    </location>
</feature>
<sequence>MGEQYSLKPAALQFVNWGYRHACRNCFAVRNLNLKIEPGQHVLLLGASGIGKSTILSGAAGLIGNSSGSGAATGVPEPVEDEDGGTSEGGIFCDGQPLREARGKIGLVLQDPEAQMIFDRLGDNVAFGPENLGVARSLIWPRVSAGLEAVGLDGLQLSRRTAHLSGGQMQRLALAGALAMQPRILLLDEPTANLDPDGVRQIVAATKHVLQKTGATLVLVEHRIEPWLNIIDRVVVLGLGATAGVVAGSEEVNGGAVETVKAGLASAPVENKFAVSGFESGTDCLNERAGESEWAAASPTKNIDEYNIVHDDDVVRAANSHTCIVADGSPTAVFNRKDLNWAELGIWLPRTYRTKLSGEVATAFKIGLEAKTSPGNFSETAATAADSVATAADPAATAADPAATAAEPPETAASDRDRPIVLRAIDLAIGRSATPIAQHINLTFKKATVYALTGENGTGKSTLALTLAGLLAPVAGKVKASRELTYPLKSDDPLAWPSRELTTRISYVFQNPEHQFACKSVLDEVTLGPTRAGAPSDQAVTAGQKLLREFNLSRYATSNPYTLSGGEKRRLTVAAALATRPTVLILDEPTFGQDFKTWQQIVRLCAELKKSGTCIIVVTHDSDLVQALAAEVIELRQNFVCDPEADFAAKTTLAVSEVNAREEKSRSTSESPYIAQLNPAFRMFGALLIAVPLIFTLDWLSALVALGLDFLVAAAVKLKPWRVIKLSWPVWVGAPSSALAVWLYGKSGGAVWFDWGFIHITDLSGELALATGLRILALGIPAIIVVLGIDATDLADALSQLLHCPDRFVYGGLAGMRLFDVLHEDWAALQASRRSRGLGDDNKLKAFFPQMFALLVLSIRRSVALAKAMEARGFGGKTVRSHARISLIHKKDYVFLGICLLIPCLAIAAAVWGGTFRLFGG</sequence>
<comment type="subcellular location">
    <subcellularLocation>
        <location evidence="2">Cell membrane</location>
        <topology evidence="2">Peripheral membrane protein</topology>
    </subcellularLocation>
    <subcellularLocation>
        <location evidence="1">Membrane</location>
        <topology evidence="1">Multi-pass membrane protein</topology>
    </subcellularLocation>
</comment>
<evidence type="ECO:0000256" key="7">
    <source>
        <dbReference type="ARBA" id="ARBA00022741"/>
    </source>
</evidence>
<feature type="domain" description="ABC transporter" evidence="14">
    <location>
        <begin position="422"/>
        <end position="662"/>
    </location>
</feature>
<dbReference type="InterPro" id="IPR003439">
    <property type="entry name" value="ABC_transporter-like_ATP-bd"/>
</dbReference>
<keyword evidence="7" id="KW-0547">Nucleotide-binding</keyword>
<dbReference type="PROSITE" id="PS50893">
    <property type="entry name" value="ABC_TRANSPORTER_2"/>
    <property type="match status" value="2"/>
</dbReference>
<dbReference type="GO" id="GO:0042626">
    <property type="term" value="F:ATPase-coupled transmembrane transporter activity"/>
    <property type="evidence" value="ECO:0007669"/>
    <property type="project" value="TreeGrafter"/>
</dbReference>
<keyword evidence="11 13" id="KW-0472">Membrane</keyword>
<dbReference type="RefSeq" id="WP_012993948.1">
    <property type="nucleotide sequence ID" value="NC_013895.2"/>
</dbReference>
<dbReference type="InterPro" id="IPR003593">
    <property type="entry name" value="AAA+_ATPase"/>
</dbReference>
<dbReference type="AlphaFoldDB" id="D3R0G2"/>
<evidence type="ECO:0000256" key="1">
    <source>
        <dbReference type="ARBA" id="ARBA00004141"/>
    </source>
</evidence>
<keyword evidence="16" id="KW-1185">Reference proteome</keyword>
<evidence type="ECO:0000256" key="3">
    <source>
        <dbReference type="ARBA" id="ARBA00005417"/>
    </source>
</evidence>
<dbReference type="InterPro" id="IPR027417">
    <property type="entry name" value="P-loop_NTPase"/>
</dbReference>
<keyword evidence="9" id="KW-1278">Translocase</keyword>
<dbReference type="SUPFAM" id="SSF52540">
    <property type="entry name" value="P-loop containing nucleoside triphosphate hydrolases"/>
    <property type="match status" value="2"/>
</dbReference>
<dbReference type="GO" id="GO:0043190">
    <property type="term" value="C:ATP-binding cassette (ABC) transporter complex"/>
    <property type="evidence" value="ECO:0007669"/>
    <property type="project" value="TreeGrafter"/>
</dbReference>
<dbReference type="KEGG" id="clo:HMPREF0868_0331"/>
<dbReference type="CDD" id="cd16914">
    <property type="entry name" value="EcfT"/>
    <property type="match status" value="1"/>
</dbReference>
<dbReference type="InterPro" id="IPR017871">
    <property type="entry name" value="ABC_transporter-like_CS"/>
</dbReference>
<evidence type="ECO:0000256" key="9">
    <source>
        <dbReference type="ARBA" id="ARBA00022967"/>
    </source>
</evidence>
<dbReference type="PROSITE" id="PS00211">
    <property type="entry name" value="ABC_TRANSPORTER_1"/>
    <property type="match status" value="2"/>
</dbReference>
<dbReference type="CDD" id="cd03225">
    <property type="entry name" value="ABC_cobalt_CbiO_domain1"/>
    <property type="match status" value="2"/>
</dbReference>
<organism evidence="15 16">
    <name type="scientific">Mageeibacillus indolicus (strain UPII9-5)</name>
    <name type="common">Clostridiales genomosp. BVAB3 (strain UPII9-5)</name>
    <dbReference type="NCBI Taxonomy" id="699246"/>
    <lineage>
        <taxon>Bacteria</taxon>
        <taxon>Bacillati</taxon>
        <taxon>Bacillota</taxon>
        <taxon>Clostridia</taxon>
        <taxon>Eubacteriales</taxon>
        <taxon>Oscillospiraceae</taxon>
        <taxon>Mageeibacillus</taxon>
    </lineage>
</organism>
<keyword evidence="6 13" id="KW-0812">Transmembrane</keyword>
<evidence type="ECO:0000256" key="8">
    <source>
        <dbReference type="ARBA" id="ARBA00022840"/>
    </source>
</evidence>
<keyword evidence="5" id="KW-1003">Cell membrane</keyword>
<evidence type="ECO:0000256" key="10">
    <source>
        <dbReference type="ARBA" id="ARBA00022989"/>
    </source>
</evidence>
<dbReference type="GO" id="GO:0005524">
    <property type="term" value="F:ATP binding"/>
    <property type="evidence" value="ECO:0007669"/>
    <property type="project" value="UniProtKB-KW"/>
</dbReference>
<dbReference type="eggNOG" id="COG1122">
    <property type="taxonomic scope" value="Bacteria"/>
</dbReference>
<dbReference type="EMBL" id="CP001850">
    <property type="protein sequence ID" value="ADC90432.1"/>
    <property type="molecule type" value="Genomic_DNA"/>
</dbReference>
<dbReference type="Pfam" id="PF02361">
    <property type="entry name" value="CbiQ"/>
    <property type="match status" value="1"/>
</dbReference>
<evidence type="ECO:0000256" key="13">
    <source>
        <dbReference type="SAM" id="Phobius"/>
    </source>
</evidence>
<feature type="region of interest" description="Disordered" evidence="12">
    <location>
        <begin position="392"/>
        <end position="415"/>
    </location>
</feature>
<feature type="transmembrane region" description="Helical" evidence="13">
    <location>
        <begin position="728"/>
        <end position="745"/>
    </location>
</feature>
<feature type="transmembrane region" description="Helical" evidence="13">
    <location>
        <begin position="893"/>
        <end position="912"/>
    </location>
</feature>
<evidence type="ECO:0000313" key="15">
    <source>
        <dbReference type="EMBL" id="ADC90432.1"/>
    </source>
</evidence>
<evidence type="ECO:0000256" key="2">
    <source>
        <dbReference type="ARBA" id="ARBA00004202"/>
    </source>
</evidence>
<dbReference type="PANTHER" id="PTHR43553:SF24">
    <property type="entry name" value="ENERGY-COUPLING FACTOR TRANSPORTER ATP-BINDING PROTEIN ECFA1"/>
    <property type="match status" value="1"/>
</dbReference>
<name>D3R0G2_MAGIU</name>
<dbReference type="HOGENOM" id="CLU_000604_38_0_9"/>